<dbReference type="RefSeq" id="WP_155083559.1">
    <property type="nucleotide sequence ID" value="NZ_WMIA01000006.1"/>
</dbReference>
<sequence length="141" mass="16295">MMLSTSTVEDFFQRANWQGLKQIPVFEEEVTSEVFTGEESLKPELNFTVEKFFALNNWSGKTQVFTKSISAEEELELSEQGTYKPVYSLKMTVAEFFQRMVWQGQGRKRQLNIASIPAMDQTLISEPEKRQINVKDLSDLL</sequence>
<reference evidence="1 2" key="1">
    <citation type="submission" date="2019-11" db="EMBL/GenBank/DDBJ databases">
        <title>Isolation of a new High Light Tolerant Cyanobacteria.</title>
        <authorList>
            <person name="Dobson Z."/>
            <person name="Vaughn N."/>
            <person name="Vaughn M."/>
            <person name="Fromme P."/>
            <person name="Mazor Y."/>
        </authorList>
    </citation>
    <scope>NUCLEOTIDE SEQUENCE [LARGE SCALE GENOMIC DNA]</scope>
    <source>
        <strain evidence="1 2">0216</strain>
    </source>
</reference>
<evidence type="ECO:0000313" key="1">
    <source>
        <dbReference type="EMBL" id="MTF38676.1"/>
    </source>
</evidence>
<accession>A0A844GXF7</accession>
<organism evidence="1 2">
    <name type="scientific">Cyanobacterium aponinum 0216</name>
    <dbReference type="NCBI Taxonomy" id="2676140"/>
    <lineage>
        <taxon>Bacteria</taxon>
        <taxon>Bacillati</taxon>
        <taxon>Cyanobacteriota</taxon>
        <taxon>Cyanophyceae</taxon>
        <taxon>Oscillatoriophycideae</taxon>
        <taxon>Chroococcales</taxon>
        <taxon>Geminocystaceae</taxon>
        <taxon>Cyanobacterium</taxon>
    </lineage>
</organism>
<proteinExistence type="predicted"/>
<name>A0A844GXF7_9CHRO</name>
<dbReference type="Proteomes" id="UP000437131">
    <property type="component" value="Unassembled WGS sequence"/>
</dbReference>
<dbReference type="EMBL" id="WMIA01000006">
    <property type="protein sequence ID" value="MTF38676.1"/>
    <property type="molecule type" value="Genomic_DNA"/>
</dbReference>
<gene>
    <name evidence="1" type="ORF">GGC33_07025</name>
</gene>
<dbReference type="AlphaFoldDB" id="A0A844GXF7"/>
<evidence type="ECO:0000313" key="2">
    <source>
        <dbReference type="Proteomes" id="UP000437131"/>
    </source>
</evidence>
<protein>
    <submittedName>
        <fullName evidence="1">Uncharacterized protein</fullName>
    </submittedName>
</protein>
<comment type="caution">
    <text evidence="1">The sequence shown here is derived from an EMBL/GenBank/DDBJ whole genome shotgun (WGS) entry which is preliminary data.</text>
</comment>